<evidence type="ECO:0000313" key="2">
    <source>
        <dbReference type="Proteomes" id="UP000611554"/>
    </source>
</evidence>
<comment type="caution">
    <text evidence="1">The sequence shown here is derived from an EMBL/GenBank/DDBJ whole genome shotgun (WGS) entry which is preliminary data.</text>
</comment>
<sequence length="124" mass="13588">MRTIPIPVDVSKLQITCVKPPKPRLVSRDTGEIKRDKDGNVMYELTLLIEDEFNRMELVKVTTTPEPQITAGEEVIPVNLVGYVWEQAGRWGIAYRAASFLPATSAGYHAPAAPAAPVRTGADL</sequence>
<keyword evidence="2" id="KW-1185">Reference proteome</keyword>
<accession>A0ABQ2QS40</accession>
<evidence type="ECO:0000313" key="1">
    <source>
        <dbReference type="EMBL" id="GGP91918.1"/>
    </source>
</evidence>
<dbReference type="EMBL" id="BMQJ01000004">
    <property type="protein sequence ID" value="GGP91918.1"/>
    <property type="molecule type" value="Genomic_DNA"/>
</dbReference>
<name>A0ABQ2QS40_9ACTN</name>
<proteinExistence type="predicted"/>
<organism evidence="1 2">
    <name type="scientific">Streptosporangium pseudovulgare</name>
    <dbReference type="NCBI Taxonomy" id="35765"/>
    <lineage>
        <taxon>Bacteria</taxon>
        <taxon>Bacillati</taxon>
        <taxon>Actinomycetota</taxon>
        <taxon>Actinomycetes</taxon>
        <taxon>Streptosporangiales</taxon>
        <taxon>Streptosporangiaceae</taxon>
        <taxon>Streptosporangium</taxon>
    </lineage>
</organism>
<evidence type="ECO:0008006" key="3">
    <source>
        <dbReference type="Google" id="ProtNLM"/>
    </source>
</evidence>
<protein>
    <recommendedName>
        <fullName evidence="3">Regulatory protein</fullName>
    </recommendedName>
</protein>
<dbReference type="Proteomes" id="UP000611554">
    <property type="component" value="Unassembled WGS sequence"/>
</dbReference>
<gene>
    <name evidence="1" type="ORF">GCM10010140_22100</name>
</gene>
<dbReference type="RefSeq" id="WP_189246364.1">
    <property type="nucleotide sequence ID" value="NZ_BMQJ01000004.1"/>
</dbReference>
<reference evidence="2" key="1">
    <citation type="journal article" date="2019" name="Int. J. Syst. Evol. Microbiol.">
        <title>The Global Catalogue of Microorganisms (GCM) 10K type strain sequencing project: providing services to taxonomists for standard genome sequencing and annotation.</title>
        <authorList>
            <consortium name="The Broad Institute Genomics Platform"/>
            <consortium name="The Broad Institute Genome Sequencing Center for Infectious Disease"/>
            <person name="Wu L."/>
            <person name="Ma J."/>
        </authorList>
    </citation>
    <scope>NUCLEOTIDE SEQUENCE [LARGE SCALE GENOMIC DNA]</scope>
    <source>
        <strain evidence="2">JCM 3115</strain>
    </source>
</reference>